<dbReference type="InterPro" id="IPR006121">
    <property type="entry name" value="HMA_dom"/>
</dbReference>
<evidence type="ECO:0000259" key="17">
    <source>
        <dbReference type="PROSITE" id="PS50846"/>
    </source>
</evidence>
<dbReference type="Gene3D" id="3.40.50.1000">
    <property type="entry name" value="HAD superfamily/HAD-like"/>
    <property type="match status" value="1"/>
</dbReference>
<evidence type="ECO:0000256" key="4">
    <source>
        <dbReference type="ARBA" id="ARBA00022475"/>
    </source>
</evidence>
<dbReference type="AlphaFoldDB" id="A0A1H8PWT6"/>
<feature type="region of interest" description="Disordered" evidence="16">
    <location>
        <begin position="350"/>
        <end position="378"/>
    </location>
</feature>
<dbReference type="OrthoDB" id="9814270at2"/>
<dbReference type="InterPro" id="IPR036163">
    <property type="entry name" value="HMA_dom_sf"/>
</dbReference>
<keyword evidence="5" id="KW-0597">Phosphoprotein</keyword>
<dbReference type="GO" id="GO:0016887">
    <property type="term" value="F:ATP hydrolysis activity"/>
    <property type="evidence" value="ECO:0007669"/>
    <property type="project" value="InterPro"/>
</dbReference>
<dbReference type="NCBIfam" id="TIGR01511">
    <property type="entry name" value="ATPase-IB1_Cu"/>
    <property type="match status" value="1"/>
</dbReference>
<evidence type="ECO:0000256" key="12">
    <source>
        <dbReference type="ARBA" id="ARBA00022989"/>
    </source>
</evidence>
<gene>
    <name evidence="18" type="ORF">SAMN04488052_101193</name>
</gene>
<evidence type="ECO:0000256" key="15">
    <source>
        <dbReference type="RuleBase" id="RU362081"/>
    </source>
</evidence>
<keyword evidence="14 15" id="KW-0472">Membrane</keyword>
<comment type="subcellular location">
    <subcellularLocation>
        <location evidence="1">Cell membrane</location>
        <topology evidence="1">Multi-pass membrane protein</topology>
    </subcellularLocation>
</comment>
<dbReference type="PRINTS" id="PR00119">
    <property type="entry name" value="CATATPASE"/>
</dbReference>
<evidence type="ECO:0000256" key="10">
    <source>
        <dbReference type="ARBA" id="ARBA00022842"/>
    </source>
</evidence>
<dbReference type="CDD" id="cd00371">
    <property type="entry name" value="HMA"/>
    <property type="match status" value="1"/>
</dbReference>
<evidence type="ECO:0000313" key="18">
    <source>
        <dbReference type="EMBL" id="SEO46134.1"/>
    </source>
</evidence>
<sequence length="819" mass="87098">MAAEQACFHCGEPVPPGVDLTVTVDGEPQPLCCTGCHAVATTILGSGLDAFYRFRPGPTGQPEDLSAASASRYASFDRERVQKDFVYCAPDGTRETSLLVEGLYCAACGWLIENSLDEAEGVEEVRVNPATGRAILRWDPARVPLSQLMAHMGRLGYRPHPVMPEANDAQAEKERRYALRRLVVAGLGMMQAMMFAVALYSGQFHGMDTIYEDFLRTVSMLVATPVVLYAGLPIFLGAIRDLRNGRPGMDVPVALAIGGAYSASVWITFAGGPEVYFDSVSMFTFFLLIARYVEMSARHRANATTDALGRLVPGTAVRIGAGGEEEVPVRDLEVDDQVLVRPGATVPADGRISQGESSLDESMLTGESEPRTRTIGDPVVGGSVNLGDSFHMRVERVGQDTTVSHIARLLRRAQSQRPRIARLADTAGRWFVTAVLIASASVFAAWWQVDPSLAFPITLAMLVATCPCALSLATPTALAAGTNRLAGSGLLVTQPDALETLARVDHVVLDKTGTLTEGRLSISEVRNSGRLDEQAVMELASALEQHSEHPIARAFPAPRSLRADSATVTRGGGVEGEVDGRRLRIGRPDWVAALAGQQAPAADERGAWIALGDEQGVLASFRLADQVRPDARLAMEQLREQGIAVEIGSGDSPGAVEAVASELGISAWQARMSPEDKLQRLYTLQAQGATVLMVGDGINDAPVLAGANVSAAMNEGTALAQTTAGMILLGGRLEHLAAGMETARATLRTVRQNLIISACYNASMLPLAALGFIPPWLAAIGMTASSLVVVLNSRRLAAARPRQGDTRIPATSVREGQPA</sequence>
<keyword evidence="3" id="KW-0813">Transport</keyword>
<dbReference type="Gene3D" id="2.70.150.10">
    <property type="entry name" value="Calcium-transporting ATPase, cytoplasmic transduction domain A"/>
    <property type="match status" value="1"/>
</dbReference>
<evidence type="ECO:0000256" key="11">
    <source>
        <dbReference type="ARBA" id="ARBA00022967"/>
    </source>
</evidence>
<name>A0A1H8PWT6_9GAMM</name>
<organism evidence="18 19">
    <name type="scientific">Aquisalimonas asiatica</name>
    <dbReference type="NCBI Taxonomy" id="406100"/>
    <lineage>
        <taxon>Bacteria</taxon>
        <taxon>Pseudomonadati</taxon>
        <taxon>Pseudomonadota</taxon>
        <taxon>Gammaproteobacteria</taxon>
        <taxon>Chromatiales</taxon>
        <taxon>Ectothiorhodospiraceae</taxon>
        <taxon>Aquisalimonas</taxon>
    </lineage>
</organism>
<evidence type="ECO:0000256" key="2">
    <source>
        <dbReference type="ARBA" id="ARBA00006024"/>
    </source>
</evidence>
<dbReference type="Proteomes" id="UP000199657">
    <property type="component" value="Unassembled WGS sequence"/>
</dbReference>
<reference evidence="18 19" key="1">
    <citation type="submission" date="2016-10" db="EMBL/GenBank/DDBJ databases">
        <authorList>
            <person name="de Groot N.N."/>
        </authorList>
    </citation>
    <scope>NUCLEOTIDE SEQUENCE [LARGE SCALE GENOMIC DNA]</scope>
    <source>
        <strain evidence="18 19">CGMCC 1.6291</strain>
    </source>
</reference>
<dbReference type="Pfam" id="PF00403">
    <property type="entry name" value="HMA"/>
    <property type="match status" value="1"/>
</dbReference>
<keyword evidence="9 15" id="KW-0067">ATP-binding</keyword>
<dbReference type="InterPro" id="IPR008250">
    <property type="entry name" value="ATPase_P-typ_transduc_dom_A_sf"/>
</dbReference>
<evidence type="ECO:0000256" key="7">
    <source>
        <dbReference type="ARBA" id="ARBA00022723"/>
    </source>
</evidence>
<dbReference type="PROSITE" id="PS50846">
    <property type="entry name" value="HMA_2"/>
    <property type="match status" value="1"/>
</dbReference>
<dbReference type="GO" id="GO:0005524">
    <property type="term" value="F:ATP binding"/>
    <property type="evidence" value="ECO:0007669"/>
    <property type="project" value="UniProtKB-UniRule"/>
</dbReference>
<feature type="transmembrane region" description="Helical" evidence="15">
    <location>
        <begin position="275"/>
        <end position="293"/>
    </location>
</feature>
<dbReference type="EMBL" id="FOEG01000001">
    <property type="protein sequence ID" value="SEO46134.1"/>
    <property type="molecule type" value="Genomic_DNA"/>
</dbReference>
<comment type="similarity">
    <text evidence="2 15">Belongs to the cation transport ATPase (P-type) (TC 3.A.3) family. Type IB subfamily.</text>
</comment>
<keyword evidence="7 15" id="KW-0479">Metal-binding</keyword>
<keyword evidence="4 15" id="KW-1003">Cell membrane</keyword>
<feature type="transmembrane region" description="Helical" evidence="15">
    <location>
        <begin position="427"/>
        <end position="447"/>
    </location>
</feature>
<dbReference type="GO" id="GO:0055070">
    <property type="term" value="P:copper ion homeostasis"/>
    <property type="evidence" value="ECO:0007669"/>
    <property type="project" value="TreeGrafter"/>
</dbReference>
<dbReference type="NCBIfam" id="TIGR01525">
    <property type="entry name" value="ATPase-IB_hvy"/>
    <property type="match status" value="1"/>
</dbReference>
<keyword evidence="10" id="KW-0460">Magnesium</keyword>
<evidence type="ECO:0000256" key="13">
    <source>
        <dbReference type="ARBA" id="ARBA00023065"/>
    </source>
</evidence>
<dbReference type="RefSeq" id="WP_091639138.1">
    <property type="nucleotide sequence ID" value="NZ_FOEG01000001.1"/>
</dbReference>
<dbReference type="InterPro" id="IPR023214">
    <property type="entry name" value="HAD_sf"/>
</dbReference>
<keyword evidence="6 15" id="KW-0812">Transmembrane</keyword>
<dbReference type="NCBIfam" id="TIGR01494">
    <property type="entry name" value="ATPase_P-type"/>
    <property type="match status" value="1"/>
</dbReference>
<feature type="transmembrane region" description="Helical" evidence="15">
    <location>
        <begin position="776"/>
        <end position="793"/>
    </location>
</feature>
<accession>A0A1H8PWT6</accession>
<evidence type="ECO:0000256" key="5">
    <source>
        <dbReference type="ARBA" id="ARBA00022553"/>
    </source>
</evidence>
<dbReference type="InterPro" id="IPR059000">
    <property type="entry name" value="ATPase_P-type_domA"/>
</dbReference>
<dbReference type="Gene3D" id="3.30.70.100">
    <property type="match status" value="1"/>
</dbReference>
<dbReference type="InterPro" id="IPR036412">
    <property type="entry name" value="HAD-like_sf"/>
</dbReference>
<dbReference type="SUPFAM" id="SSF55008">
    <property type="entry name" value="HMA, heavy metal-associated domain"/>
    <property type="match status" value="1"/>
</dbReference>
<dbReference type="InterPro" id="IPR018303">
    <property type="entry name" value="ATPase_P-typ_P_site"/>
</dbReference>
<keyword evidence="19" id="KW-1185">Reference proteome</keyword>
<dbReference type="Pfam" id="PF00122">
    <property type="entry name" value="E1-E2_ATPase"/>
    <property type="match status" value="1"/>
</dbReference>
<evidence type="ECO:0000313" key="19">
    <source>
        <dbReference type="Proteomes" id="UP000199657"/>
    </source>
</evidence>
<protein>
    <submittedName>
        <fullName evidence="18">Cu2+-exporting ATPase</fullName>
    </submittedName>
</protein>
<feature type="transmembrane region" description="Helical" evidence="15">
    <location>
        <begin position="251"/>
        <end position="269"/>
    </location>
</feature>
<dbReference type="STRING" id="406100.SAMN04488052_101193"/>
<dbReference type="GO" id="GO:0005886">
    <property type="term" value="C:plasma membrane"/>
    <property type="evidence" value="ECO:0007669"/>
    <property type="project" value="UniProtKB-SubCell"/>
</dbReference>
<keyword evidence="12 15" id="KW-1133">Transmembrane helix</keyword>
<evidence type="ECO:0000256" key="9">
    <source>
        <dbReference type="ARBA" id="ARBA00022840"/>
    </source>
</evidence>
<keyword evidence="13" id="KW-0406">Ion transport</keyword>
<evidence type="ECO:0000256" key="14">
    <source>
        <dbReference type="ARBA" id="ARBA00023136"/>
    </source>
</evidence>
<feature type="transmembrane region" description="Helical" evidence="15">
    <location>
        <begin position="182"/>
        <end position="202"/>
    </location>
</feature>
<feature type="transmembrane region" description="Helical" evidence="15">
    <location>
        <begin position="214"/>
        <end position="239"/>
    </location>
</feature>
<dbReference type="PRINTS" id="PR00943">
    <property type="entry name" value="CUATPASE"/>
</dbReference>
<keyword evidence="8 15" id="KW-0547">Nucleotide-binding</keyword>
<keyword evidence="11" id="KW-1278">Translocase</keyword>
<dbReference type="InterPro" id="IPR023298">
    <property type="entry name" value="ATPase_P-typ_TM_dom_sf"/>
</dbReference>
<dbReference type="SUPFAM" id="SSF81653">
    <property type="entry name" value="Calcium ATPase, transduction domain A"/>
    <property type="match status" value="1"/>
</dbReference>
<proteinExistence type="inferred from homology"/>
<evidence type="ECO:0000256" key="16">
    <source>
        <dbReference type="SAM" id="MobiDB-lite"/>
    </source>
</evidence>
<dbReference type="Pfam" id="PF00702">
    <property type="entry name" value="Hydrolase"/>
    <property type="match status" value="1"/>
</dbReference>
<dbReference type="CDD" id="cd02079">
    <property type="entry name" value="P-type_ATPase_HM"/>
    <property type="match status" value="1"/>
</dbReference>
<evidence type="ECO:0000256" key="6">
    <source>
        <dbReference type="ARBA" id="ARBA00022692"/>
    </source>
</evidence>
<feature type="domain" description="HMA" evidence="17">
    <location>
        <begin position="94"/>
        <end position="160"/>
    </location>
</feature>
<dbReference type="InterPro" id="IPR027256">
    <property type="entry name" value="P-typ_ATPase_IB"/>
</dbReference>
<dbReference type="PANTHER" id="PTHR43520:SF5">
    <property type="entry name" value="CATION-TRANSPORTING P-TYPE ATPASE-RELATED"/>
    <property type="match status" value="1"/>
</dbReference>
<dbReference type="PROSITE" id="PS00154">
    <property type="entry name" value="ATPASE_E1_E2"/>
    <property type="match status" value="1"/>
</dbReference>
<dbReference type="FunFam" id="2.70.150.10:FF:000002">
    <property type="entry name" value="Copper-transporting ATPase 1, putative"/>
    <property type="match status" value="1"/>
</dbReference>
<dbReference type="SUPFAM" id="SSF81665">
    <property type="entry name" value="Calcium ATPase, transmembrane domain M"/>
    <property type="match status" value="1"/>
</dbReference>
<dbReference type="GO" id="GO:0005507">
    <property type="term" value="F:copper ion binding"/>
    <property type="evidence" value="ECO:0007669"/>
    <property type="project" value="TreeGrafter"/>
</dbReference>
<evidence type="ECO:0000256" key="8">
    <source>
        <dbReference type="ARBA" id="ARBA00022741"/>
    </source>
</evidence>
<dbReference type="GO" id="GO:0043682">
    <property type="term" value="F:P-type divalent copper transporter activity"/>
    <property type="evidence" value="ECO:0007669"/>
    <property type="project" value="TreeGrafter"/>
</dbReference>
<dbReference type="SUPFAM" id="SSF56784">
    <property type="entry name" value="HAD-like"/>
    <property type="match status" value="1"/>
</dbReference>
<evidence type="ECO:0000256" key="1">
    <source>
        <dbReference type="ARBA" id="ARBA00004651"/>
    </source>
</evidence>
<evidence type="ECO:0000256" key="3">
    <source>
        <dbReference type="ARBA" id="ARBA00022448"/>
    </source>
</evidence>
<dbReference type="Gene3D" id="3.40.1110.10">
    <property type="entry name" value="Calcium-transporting ATPase, cytoplasmic domain N"/>
    <property type="match status" value="1"/>
</dbReference>
<dbReference type="NCBIfam" id="TIGR01512">
    <property type="entry name" value="ATPase-IB2_Cd"/>
    <property type="match status" value="1"/>
</dbReference>
<dbReference type="InterPro" id="IPR001757">
    <property type="entry name" value="P_typ_ATPase"/>
</dbReference>
<dbReference type="Pfam" id="PF12156">
    <property type="entry name" value="ATPase-cat_bd"/>
    <property type="match status" value="1"/>
</dbReference>
<dbReference type="InterPro" id="IPR021993">
    <property type="entry name" value="ATPase-cat-bd"/>
</dbReference>
<dbReference type="PANTHER" id="PTHR43520">
    <property type="entry name" value="ATP7, ISOFORM B"/>
    <property type="match status" value="1"/>
</dbReference>
<dbReference type="InterPro" id="IPR023299">
    <property type="entry name" value="ATPase_P-typ_cyto_dom_N"/>
</dbReference>